<dbReference type="PANTHER" id="PTHR14363">
    <property type="entry name" value="HEPARANASE-RELATED"/>
    <property type="match status" value="1"/>
</dbReference>
<organism evidence="12 13">
    <name type="scientific">Vigna mungo</name>
    <name type="common">Black gram</name>
    <name type="synonym">Phaseolus mungo</name>
    <dbReference type="NCBI Taxonomy" id="3915"/>
    <lineage>
        <taxon>Eukaryota</taxon>
        <taxon>Viridiplantae</taxon>
        <taxon>Streptophyta</taxon>
        <taxon>Embryophyta</taxon>
        <taxon>Tracheophyta</taxon>
        <taxon>Spermatophyta</taxon>
        <taxon>Magnoliopsida</taxon>
        <taxon>eudicotyledons</taxon>
        <taxon>Gunneridae</taxon>
        <taxon>Pentapetalae</taxon>
        <taxon>rosids</taxon>
        <taxon>fabids</taxon>
        <taxon>Fabales</taxon>
        <taxon>Fabaceae</taxon>
        <taxon>Papilionoideae</taxon>
        <taxon>50 kb inversion clade</taxon>
        <taxon>NPAAA clade</taxon>
        <taxon>indigoferoid/millettioid clade</taxon>
        <taxon>Phaseoleae</taxon>
        <taxon>Vigna</taxon>
    </lineage>
</organism>
<dbReference type="GO" id="GO:0005576">
    <property type="term" value="C:extracellular region"/>
    <property type="evidence" value="ECO:0007669"/>
    <property type="project" value="UniProtKB-SubCell"/>
</dbReference>
<dbReference type="GO" id="GO:0005765">
    <property type="term" value="C:lysosomal membrane"/>
    <property type="evidence" value="ECO:0007669"/>
    <property type="project" value="UniProtKB-SubCell"/>
</dbReference>
<feature type="chain" id="PRO_5042816411" description="Heparanase-like protein 1" evidence="11">
    <location>
        <begin position="20"/>
        <end position="567"/>
    </location>
</feature>
<dbReference type="Pfam" id="PF03662">
    <property type="entry name" value="Glyco_hydro_79n"/>
    <property type="match status" value="1"/>
</dbReference>
<evidence type="ECO:0000256" key="3">
    <source>
        <dbReference type="ARBA" id="ARBA00022525"/>
    </source>
</evidence>
<evidence type="ECO:0000256" key="11">
    <source>
        <dbReference type="SAM" id="SignalP"/>
    </source>
</evidence>
<dbReference type="InterPro" id="IPR005199">
    <property type="entry name" value="Glyco_hydro_79"/>
</dbReference>
<accession>A0AAQ3NK24</accession>
<feature type="signal peptide" evidence="11">
    <location>
        <begin position="1"/>
        <end position="19"/>
    </location>
</feature>
<sequence length="567" mass="63315">MGIQLVLFLFLASLRLGLSQDAEHGLILVQGIQAIAETDDNFICATIDWWPHDKCDYNNCPWGNSSAANLDLSHPFLVKAIQALKPLRIRVGGSLQDQLLYEVGSLKSPCHPFQKMKGGLFGFSKGCLQMKRWDELNHFFDNTGVRKEEKGEEEREYDICRVIVTFGLNALKGRHPSGHNNVWQGDWDSSNAYDLINYTVSKGYKIDSWEFGNELSGKGIAASVSAVQYGKDLIKLKEVLNSLYNNSNFKPLLVAPGGFYSKDWYDKLLQVTGPGIVNVLSHHLYNLGPGSDEHLDRKILDPEHLSKVESIFRSLSETIKKYGHWSSAWVGEAGGAFNSGGRQISNTFVTYRYLDQLGMASRYNTKVYCRQTIIGGNYGLLDTTTFVPNPDYYRQASALLWHRLMGKTVLAASSDVFSPSLRTYAHCSKGRDGITLLLVNLSNQTDFTLMVRDRVPLSSGGHENGTSTHVENSFLNNLKRAFSWIGRKGSDVTFREEYHLNAKDNYLRSQTMLLNGVPLELTNDGEIPTMEPLLISVHSPIHLAPLSIAFVVLPYFDAPACAAQTKL</sequence>
<evidence type="ECO:0000256" key="9">
    <source>
        <dbReference type="ARBA" id="ARBA00023765"/>
    </source>
</evidence>
<dbReference type="EMBL" id="CP144696">
    <property type="protein sequence ID" value="WVZ11834.1"/>
    <property type="molecule type" value="Genomic_DNA"/>
</dbReference>
<keyword evidence="8" id="KW-0458">Lysosome</keyword>
<keyword evidence="7" id="KW-0325">Glycoprotein</keyword>
<keyword evidence="13" id="KW-1185">Reference proteome</keyword>
<gene>
    <name evidence="12" type="ORF">V8G54_016364</name>
</gene>
<evidence type="ECO:0000313" key="12">
    <source>
        <dbReference type="EMBL" id="WVZ11834.1"/>
    </source>
</evidence>
<keyword evidence="3" id="KW-0964">Secreted</keyword>
<dbReference type="PANTHER" id="PTHR14363:SF21">
    <property type="entry name" value="HEPARANASE-LIKE PROTEIN 1"/>
    <property type="match status" value="1"/>
</dbReference>
<dbReference type="AlphaFoldDB" id="A0AAQ3NK24"/>
<evidence type="ECO:0000313" key="13">
    <source>
        <dbReference type="Proteomes" id="UP001374535"/>
    </source>
</evidence>
<dbReference type="InterPro" id="IPR017853">
    <property type="entry name" value="GH"/>
</dbReference>
<proteinExistence type="inferred from homology"/>
<dbReference type="FunFam" id="3.20.20.80:FF:000023">
    <property type="entry name" value="heparanase-like protein 3"/>
    <property type="match status" value="1"/>
</dbReference>
<dbReference type="Gene3D" id="3.20.20.80">
    <property type="entry name" value="Glycosidases"/>
    <property type="match status" value="1"/>
</dbReference>
<reference evidence="12 13" key="1">
    <citation type="journal article" date="2023" name="Life. Sci Alliance">
        <title>Evolutionary insights into 3D genome organization and epigenetic landscape of Vigna mungo.</title>
        <authorList>
            <person name="Junaid A."/>
            <person name="Singh B."/>
            <person name="Bhatia S."/>
        </authorList>
    </citation>
    <scope>NUCLEOTIDE SEQUENCE [LARGE SCALE GENOMIC DNA]</scope>
    <source>
        <strain evidence="12">Urdbean</strain>
    </source>
</reference>
<evidence type="ECO:0000256" key="7">
    <source>
        <dbReference type="ARBA" id="ARBA00023180"/>
    </source>
</evidence>
<evidence type="ECO:0000256" key="2">
    <source>
        <dbReference type="ARBA" id="ARBA00009800"/>
    </source>
</evidence>
<evidence type="ECO:0000256" key="6">
    <source>
        <dbReference type="ARBA" id="ARBA00023136"/>
    </source>
</evidence>
<evidence type="ECO:0000256" key="10">
    <source>
        <dbReference type="ARBA" id="ARBA00055929"/>
    </source>
</evidence>
<evidence type="ECO:0000256" key="8">
    <source>
        <dbReference type="ARBA" id="ARBA00023228"/>
    </source>
</evidence>
<evidence type="ECO:0000256" key="1">
    <source>
        <dbReference type="ARBA" id="ARBA00004613"/>
    </source>
</evidence>
<dbReference type="GO" id="GO:0004566">
    <property type="term" value="F:beta-glucuronidase activity"/>
    <property type="evidence" value="ECO:0007669"/>
    <property type="project" value="TreeGrafter"/>
</dbReference>
<name>A0AAQ3NK24_VIGMU</name>
<keyword evidence="6" id="KW-0472">Membrane</keyword>
<protein>
    <recommendedName>
        <fullName evidence="14">Heparanase-like protein 1</fullName>
    </recommendedName>
</protein>
<keyword evidence="4 11" id="KW-0732">Signal</keyword>
<comment type="similarity">
    <text evidence="2">Belongs to the glycosyl hydrolase 79 family.</text>
</comment>
<evidence type="ECO:0008006" key="14">
    <source>
        <dbReference type="Google" id="ProtNLM"/>
    </source>
</evidence>
<comment type="function">
    <text evidence="10">Endoglycosidase which is a cell surface and extracellular matrix-degrading enzyme. Cleaves heparan sulfate proteoglycans (HSPGs) into heparan sulfate side chains and core proteoglycans.</text>
</comment>
<evidence type="ECO:0000256" key="5">
    <source>
        <dbReference type="ARBA" id="ARBA00022801"/>
    </source>
</evidence>
<keyword evidence="5" id="KW-0378">Hydrolase</keyword>
<dbReference type="GO" id="GO:0009505">
    <property type="term" value="C:plant-type cell wall"/>
    <property type="evidence" value="ECO:0007669"/>
    <property type="project" value="TreeGrafter"/>
</dbReference>
<comment type="subcellular location">
    <subcellularLocation>
        <location evidence="9">Lysosome membrane</location>
        <topology evidence="9">Peripheral membrane protein</topology>
    </subcellularLocation>
    <subcellularLocation>
        <location evidence="1">Secreted</location>
    </subcellularLocation>
</comment>
<dbReference type="SUPFAM" id="SSF51445">
    <property type="entry name" value="(Trans)glycosidases"/>
    <property type="match status" value="1"/>
</dbReference>
<evidence type="ECO:0000256" key="4">
    <source>
        <dbReference type="ARBA" id="ARBA00022729"/>
    </source>
</evidence>
<dbReference type="Proteomes" id="UP001374535">
    <property type="component" value="Chromosome 5"/>
</dbReference>